<evidence type="ECO:0000313" key="5">
    <source>
        <dbReference type="Proteomes" id="UP001500839"/>
    </source>
</evidence>
<evidence type="ECO:0000259" key="3">
    <source>
        <dbReference type="Pfam" id="PF13193"/>
    </source>
</evidence>
<gene>
    <name evidence="4" type="ORF">GCM10023353_34390</name>
</gene>
<dbReference type="Gene3D" id="3.30.300.30">
    <property type="match status" value="1"/>
</dbReference>
<reference evidence="5" key="1">
    <citation type="journal article" date="2019" name="Int. J. Syst. Evol. Microbiol.">
        <title>The Global Catalogue of Microorganisms (GCM) 10K type strain sequencing project: providing services to taxonomists for standard genome sequencing and annotation.</title>
        <authorList>
            <consortium name="The Broad Institute Genomics Platform"/>
            <consortium name="The Broad Institute Genome Sequencing Center for Infectious Disease"/>
            <person name="Wu L."/>
            <person name="Ma J."/>
        </authorList>
    </citation>
    <scope>NUCLEOTIDE SEQUENCE [LARGE SCALE GENOMIC DNA]</scope>
    <source>
        <strain evidence="5">JCM 18542</strain>
    </source>
</reference>
<dbReference type="InterPro" id="IPR045851">
    <property type="entry name" value="AMP-bd_C_sf"/>
</dbReference>
<dbReference type="InterPro" id="IPR000873">
    <property type="entry name" value="AMP-dep_synth/lig_dom"/>
</dbReference>
<evidence type="ECO:0000259" key="2">
    <source>
        <dbReference type="Pfam" id="PF00501"/>
    </source>
</evidence>
<feature type="region of interest" description="Disordered" evidence="1">
    <location>
        <begin position="1"/>
        <end position="21"/>
    </location>
</feature>
<dbReference type="InterPro" id="IPR025110">
    <property type="entry name" value="AMP-bd_C"/>
</dbReference>
<evidence type="ECO:0000256" key="1">
    <source>
        <dbReference type="SAM" id="MobiDB-lite"/>
    </source>
</evidence>
<proteinExistence type="predicted"/>
<dbReference type="PANTHER" id="PTHR24096">
    <property type="entry name" value="LONG-CHAIN-FATTY-ACID--COA LIGASE"/>
    <property type="match status" value="1"/>
</dbReference>
<accession>A0ABP9D4V1</accession>
<dbReference type="PANTHER" id="PTHR24096:SF323">
    <property type="entry name" value="BLR3536 PROTEIN"/>
    <property type="match status" value="1"/>
</dbReference>
<protein>
    <submittedName>
        <fullName evidence="4">Acyl-CoA synthetase</fullName>
    </submittedName>
</protein>
<dbReference type="Pfam" id="PF13193">
    <property type="entry name" value="AMP-binding_C"/>
    <property type="match status" value="1"/>
</dbReference>
<dbReference type="PROSITE" id="PS00455">
    <property type="entry name" value="AMP_BINDING"/>
    <property type="match status" value="1"/>
</dbReference>
<feature type="domain" description="AMP-dependent synthetase/ligase" evidence="2">
    <location>
        <begin position="23"/>
        <end position="374"/>
    </location>
</feature>
<dbReference type="InterPro" id="IPR042099">
    <property type="entry name" value="ANL_N_sf"/>
</dbReference>
<sequence>MTHEPTAPGLPPVTGSLYPGTVAESTPDKAAVARPAAQEVLTYRDLESRSRRVAHYLRGAGLRPGDHVAMMSGNDVRMMEIYWGALRSGLYITAVNWQLTAVEAGFVIDDCGARALFVSAEAAEAVGGELPAVPHRVAFGGAVAGYEDYDAVLAAQPDAPLDGQPRGQDMLYSSGTTGRPKGIRPPLPEGAVDEIPDPYTAVFKPIYGFDSDSVYLCPAPLYHAAPLRFCGMVTSIGGTVILMDRFDAEESLRLIERYRVTHSQWVPTMFVRMLKLDPAARERYDVSSMRCAIHAAAPCPAEIKRRMIDWWGPVINEYYAATEGVGATFIDSAQALAHPGSVGVSVLGPAHICDDDGVVLPVGEVGTVYFERETATFEYHNDPEKTQATRHPDHDNWATTGDIGYLDADGFLYLTDRADFTIISGGVNVYPQESENVLTLHPKILDVAVIGVPDDELGEVPLAVAEPAPGVRPGPALADELLAYVRAEIAHYKAPRSVVFVDELPRTPTGKLVKHRLRERFA</sequence>
<comment type="caution">
    <text evidence="4">The sequence shown here is derived from an EMBL/GenBank/DDBJ whole genome shotgun (WGS) entry which is preliminary data.</text>
</comment>
<keyword evidence="5" id="KW-1185">Reference proteome</keyword>
<dbReference type="InterPro" id="IPR020845">
    <property type="entry name" value="AMP-binding_CS"/>
</dbReference>
<dbReference type="EMBL" id="BAABKQ010000001">
    <property type="protein sequence ID" value="GAA4822880.1"/>
    <property type="molecule type" value="Genomic_DNA"/>
</dbReference>
<dbReference type="Gene3D" id="3.40.50.12780">
    <property type="entry name" value="N-terminal domain of ligase-like"/>
    <property type="match status" value="1"/>
</dbReference>
<dbReference type="Proteomes" id="UP001500839">
    <property type="component" value="Unassembled WGS sequence"/>
</dbReference>
<organism evidence="4 5">
    <name type="scientific">Tomitella cavernea</name>
    <dbReference type="NCBI Taxonomy" id="1387982"/>
    <lineage>
        <taxon>Bacteria</taxon>
        <taxon>Bacillati</taxon>
        <taxon>Actinomycetota</taxon>
        <taxon>Actinomycetes</taxon>
        <taxon>Mycobacteriales</taxon>
        <taxon>Tomitella</taxon>
    </lineage>
</organism>
<name>A0ABP9D4V1_9ACTN</name>
<evidence type="ECO:0000313" key="4">
    <source>
        <dbReference type="EMBL" id="GAA4822880.1"/>
    </source>
</evidence>
<dbReference type="SUPFAM" id="SSF56801">
    <property type="entry name" value="Acetyl-CoA synthetase-like"/>
    <property type="match status" value="1"/>
</dbReference>
<feature type="domain" description="AMP-binding enzyme C-terminal" evidence="3">
    <location>
        <begin position="433"/>
        <end position="511"/>
    </location>
</feature>
<dbReference type="Pfam" id="PF00501">
    <property type="entry name" value="AMP-binding"/>
    <property type="match status" value="1"/>
</dbReference>